<dbReference type="RefSeq" id="WP_004600454.1">
    <property type="nucleotide sequence ID" value="NZ_HF541865.1"/>
</dbReference>
<organism evidence="1 4">
    <name type="scientific">Corynebacterium otitidis ATCC 51513</name>
    <dbReference type="NCBI Taxonomy" id="883169"/>
    <lineage>
        <taxon>Bacteria</taxon>
        <taxon>Bacillati</taxon>
        <taxon>Actinomycetota</taxon>
        <taxon>Actinomycetes</taxon>
        <taxon>Mycobacteriales</taxon>
        <taxon>Corynebacteriaceae</taxon>
        <taxon>Corynebacterium</taxon>
    </lineage>
</organism>
<accession>I7IWC1</accession>
<keyword evidence="3" id="KW-1185">Reference proteome</keyword>
<comment type="caution">
    <text evidence="1">The sequence shown here is derived from an EMBL/GenBank/DDBJ whole genome shotgun (WGS) entry which is preliminary data.</text>
</comment>
<dbReference type="EMBL" id="AHAE01000031">
    <property type="protein sequence ID" value="EJZ82501.1"/>
    <property type="molecule type" value="Genomic_DNA"/>
</dbReference>
<reference evidence="2 3" key="2">
    <citation type="submission" date="2012-08" db="EMBL/GenBank/DDBJ databases">
        <title>The Genome Sequence of Turicella otitidis ATCC 51513.</title>
        <authorList>
            <consortium name="The Broad Institute Genome Sequencing Platform"/>
            <person name="Earl A."/>
            <person name="Ward D."/>
            <person name="Feldgarden M."/>
            <person name="Gevers D."/>
            <person name="Huys G."/>
            <person name="Walker B."/>
            <person name="Young S.K."/>
            <person name="Zeng Q."/>
            <person name="Gargeya S."/>
            <person name="Fitzgerald M."/>
            <person name="Haas B."/>
            <person name="Abouelleil A."/>
            <person name="Alvarado L."/>
            <person name="Arachchi H.M."/>
            <person name="Berlin A.M."/>
            <person name="Chapman S.B."/>
            <person name="Goldberg J."/>
            <person name="Griggs A."/>
            <person name="Gujja S."/>
            <person name="Hansen M."/>
            <person name="Howarth C."/>
            <person name="Imamovic A."/>
            <person name="Larimer J."/>
            <person name="McCowen C."/>
            <person name="Montmayeur A."/>
            <person name="Murphy C."/>
            <person name="Neiman D."/>
            <person name="Pearson M."/>
            <person name="Priest M."/>
            <person name="Roberts A."/>
            <person name="Saif S."/>
            <person name="Shea T."/>
            <person name="Sisk P."/>
            <person name="Sykes S."/>
            <person name="Wortman J."/>
            <person name="Nusbaum C."/>
            <person name="Birren B."/>
        </authorList>
    </citation>
    <scope>NUCLEOTIDE SEQUENCE [LARGE SCALE GENOMIC DNA]</scope>
    <source>
        <strain evidence="2 3">ATCC 51513</strain>
    </source>
</reference>
<dbReference type="HOGENOM" id="CLU_087287_0_0_11"/>
<dbReference type="PATRIC" id="fig|883169.3.peg.533"/>
<evidence type="ECO:0000313" key="4">
    <source>
        <dbReference type="Proteomes" id="UP000011016"/>
    </source>
</evidence>
<evidence type="ECO:0000313" key="3">
    <source>
        <dbReference type="Proteomes" id="UP000006078"/>
    </source>
</evidence>
<dbReference type="InterPro" id="IPR018561">
    <property type="entry name" value="AosR"/>
</dbReference>
<dbReference type="OrthoDB" id="3268479at2"/>
<dbReference type="AlphaFoldDB" id="I7IWC1"/>
<proteinExistence type="predicted"/>
<reference evidence="1 4" key="1">
    <citation type="journal article" date="2012" name="J. Bacteriol.">
        <title>Draft Genome Sequence of Turicella otitidis ATCC 51513, Isolated from Middle Ear Fluid from a Child with Otitis Media.</title>
        <authorList>
            <person name="Brinkrolf K."/>
            <person name="Schneider J."/>
            <person name="Knecht M."/>
            <person name="Ruckert C."/>
            <person name="Tauch A."/>
        </authorList>
    </citation>
    <scope>NUCLEOTIDE SEQUENCE [LARGE SCALE GENOMIC DNA]</scope>
    <source>
        <strain evidence="1 4">ATCC 51513</strain>
    </source>
</reference>
<protein>
    <submittedName>
        <fullName evidence="1">Uncharacterized protein</fullName>
    </submittedName>
</protein>
<evidence type="ECO:0000313" key="1">
    <source>
        <dbReference type="EMBL" id="CCI82778.1"/>
    </source>
</evidence>
<dbReference type="Proteomes" id="UP000006078">
    <property type="component" value="Unassembled WGS sequence"/>
</dbReference>
<dbReference type="Proteomes" id="UP000011016">
    <property type="component" value="Unassembled WGS sequence"/>
</dbReference>
<gene>
    <name evidence="1" type="ORF">BN46_0019</name>
    <name evidence="2" type="ORF">HMPREF9719_00564</name>
</gene>
<dbReference type="STRING" id="29321.AAV33_03935"/>
<dbReference type="Pfam" id="PF09438">
    <property type="entry name" value="DUF2017"/>
    <property type="match status" value="1"/>
</dbReference>
<dbReference type="EMBL" id="CAJZ01000001">
    <property type="protein sequence ID" value="CCI82778.1"/>
    <property type="molecule type" value="Genomic_DNA"/>
</dbReference>
<evidence type="ECO:0000313" key="2">
    <source>
        <dbReference type="EMBL" id="EJZ82501.1"/>
    </source>
</evidence>
<sequence>MKPWTRSKRFARAVRYQTTLEPMEREVLGNLASGVAEALIARVQSAPKDELSEITGINSGHQEPPEDPALKRLLPDFEREGDEEFDGDNGLLRSLHETDICRGKIENLQVVSEHLGPTGGVNVTLSEEDAHRWLAALNDLRLYVAAGAGLDLTGMDVEAIDAAEESETLVEWLAYNQDSLLQALMGSN</sequence>
<name>I7IWC1_9CORY</name>
<dbReference type="eggNOG" id="ENOG5032Z6K">
    <property type="taxonomic scope" value="Bacteria"/>
</dbReference>